<dbReference type="Proteomes" id="UP000094527">
    <property type="component" value="Unassembled WGS sequence"/>
</dbReference>
<evidence type="ECO:0000313" key="2">
    <source>
        <dbReference type="EMBL" id="ODM91601.1"/>
    </source>
</evidence>
<sequence>MRSRTIFFVALVLMAFVIVNTSAEVEVEPSAGCPDKPTEPCWWNNWQIRDEICRERGYTIRWSFSHWFGRCYCCKA</sequence>
<name>A0A1D2MFG8_ORCCI</name>
<feature type="chain" id="PRO_5008903936" evidence="1">
    <location>
        <begin position="24"/>
        <end position="76"/>
    </location>
</feature>
<feature type="signal peptide" evidence="1">
    <location>
        <begin position="1"/>
        <end position="23"/>
    </location>
</feature>
<reference evidence="2 3" key="1">
    <citation type="journal article" date="2016" name="Genome Biol. Evol.">
        <title>Gene Family Evolution Reflects Adaptation to Soil Environmental Stressors in the Genome of the Collembolan Orchesella cincta.</title>
        <authorList>
            <person name="Faddeeva-Vakhrusheva A."/>
            <person name="Derks M.F."/>
            <person name="Anvar S.Y."/>
            <person name="Agamennone V."/>
            <person name="Suring W."/>
            <person name="Smit S."/>
            <person name="van Straalen N.M."/>
            <person name="Roelofs D."/>
        </authorList>
    </citation>
    <scope>NUCLEOTIDE SEQUENCE [LARGE SCALE GENOMIC DNA]</scope>
    <source>
        <tissue evidence="2">Mixed pool</tissue>
    </source>
</reference>
<dbReference type="EMBL" id="LJIJ01001486">
    <property type="protein sequence ID" value="ODM91601.1"/>
    <property type="molecule type" value="Genomic_DNA"/>
</dbReference>
<gene>
    <name evidence="2" type="ORF">Ocin01_15082</name>
</gene>
<evidence type="ECO:0000256" key="1">
    <source>
        <dbReference type="SAM" id="SignalP"/>
    </source>
</evidence>
<proteinExistence type="predicted"/>
<evidence type="ECO:0000313" key="3">
    <source>
        <dbReference type="Proteomes" id="UP000094527"/>
    </source>
</evidence>
<dbReference type="AlphaFoldDB" id="A0A1D2MFG8"/>
<keyword evidence="3" id="KW-1185">Reference proteome</keyword>
<protein>
    <submittedName>
        <fullName evidence="2">Uncharacterized protein</fullName>
    </submittedName>
</protein>
<accession>A0A1D2MFG8</accession>
<organism evidence="2 3">
    <name type="scientific">Orchesella cincta</name>
    <name type="common">Springtail</name>
    <name type="synonym">Podura cincta</name>
    <dbReference type="NCBI Taxonomy" id="48709"/>
    <lineage>
        <taxon>Eukaryota</taxon>
        <taxon>Metazoa</taxon>
        <taxon>Ecdysozoa</taxon>
        <taxon>Arthropoda</taxon>
        <taxon>Hexapoda</taxon>
        <taxon>Collembola</taxon>
        <taxon>Entomobryomorpha</taxon>
        <taxon>Entomobryoidea</taxon>
        <taxon>Orchesellidae</taxon>
        <taxon>Orchesellinae</taxon>
        <taxon>Orchesella</taxon>
    </lineage>
</organism>
<comment type="caution">
    <text evidence="2">The sequence shown here is derived from an EMBL/GenBank/DDBJ whole genome shotgun (WGS) entry which is preliminary data.</text>
</comment>
<keyword evidence="1" id="KW-0732">Signal</keyword>